<name>A0ACD3ZPV7_FUSSC</name>
<dbReference type="Proteomes" id="UP000830768">
    <property type="component" value="Chromosome 12"/>
</dbReference>
<evidence type="ECO:0000313" key="2">
    <source>
        <dbReference type="Proteomes" id="UP000830768"/>
    </source>
</evidence>
<protein>
    <submittedName>
        <fullName evidence="1">Uncharacterized protein</fullName>
    </submittedName>
</protein>
<reference evidence="1" key="1">
    <citation type="submission" date="2021-11" db="EMBL/GenBank/DDBJ databases">
        <title>Fusarium solani-melongenae Genome sequencing and assembly.</title>
        <authorList>
            <person name="Xie S."/>
            <person name="Huang L."/>
            <person name="Zhang X."/>
        </authorList>
    </citation>
    <scope>NUCLEOTIDE SEQUENCE</scope>
    <source>
        <strain evidence="1">CRI 24-3</strain>
    </source>
</reference>
<proteinExistence type="predicted"/>
<evidence type="ECO:0000313" key="1">
    <source>
        <dbReference type="EMBL" id="UPL02988.1"/>
    </source>
</evidence>
<organism evidence="1 2">
    <name type="scientific">Fusarium solani subsp. cucurbitae</name>
    <name type="common">Neocosmosporum cucurbitae</name>
    <dbReference type="NCBI Taxonomy" id="2747967"/>
    <lineage>
        <taxon>Eukaryota</taxon>
        <taxon>Fungi</taxon>
        <taxon>Dikarya</taxon>
        <taxon>Ascomycota</taxon>
        <taxon>Pezizomycotina</taxon>
        <taxon>Sordariomycetes</taxon>
        <taxon>Hypocreomycetidae</taxon>
        <taxon>Hypocreales</taxon>
        <taxon>Nectriaceae</taxon>
        <taxon>Fusarium</taxon>
        <taxon>Fusarium solani species complex</taxon>
    </lineage>
</organism>
<keyword evidence="2" id="KW-1185">Reference proteome</keyword>
<gene>
    <name evidence="1" type="ORF">LCI18_013922</name>
</gene>
<dbReference type="EMBL" id="CP090040">
    <property type="protein sequence ID" value="UPL02988.1"/>
    <property type="molecule type" value="Genomic_DNA"/>
</dbReference>
<accession>A0ACD3ZPV7</accession>
<sequence>MSIASATISSLNPVTATDVHAAAAQLGVVVKEDEIETLRFLLAAAHDTFEEIIALPDFYLPTDLDKYPRRDVRPGNLDSELGAVWSYRTRISRADNQREAQPSGLLAGKNLVVKDNICVAGIPQYQGSDAIASWIPDADATVVTRALHAGATIIGTATCEALSCATVSNTASAGPIYNPFAKGYSAGGSSSGVASLVAKLKPVVDDIDGQLEVHMGIGADQGGSIRVPAAFCGLVGLKATHGLIPYTGVANCEAVLDHVGPICRTVWDTALLLEAIAGTDSIDDRQVGASRHKEFSFSSALLDWFSEVAAQFGSQLLQGKKVAIVQEAMDAAYMKAEMKDDVYGVSEQLRKLGAEIEVLSIPWHSTGASLWMGMCRHSLLSGALGNPIGRRCYYPLGLLRNMLPWDQKKWDRLPAAMRNEFINGVYEQTHYPVLYAKCMNLSLKRKFWALPYTTKELTASTVRQEYDAVLERFDALLLPTVPFTAPPLFDRSTASSYEKISATFGQTLNTMQFNLTGHPAMSIPTGLRTDMSGHDASVLLPVGVQLVGKHFSEATLLQLGYAYEQSFSWRERVNGVARTGNETYP</sequence>